<feature type="transmembrane region" description="Helical" evidence="2">
    <location>
        <begin position="35"/>
        <end position="60"/>
    </location>
</feature>
<keyword evidence="4" id="KW-1185">Reference proteome</keyword>
<organism evidence="3 4">
    <name type="scientific">Anisodus tanguticus</name>
    <dbReference type="NCBI Taxonomy" id="243964"/>
    <lineage>
        <taxon>Eukaryota</taxon>
        <taxon>Viridiplantae</taxon>
        <taxon>Streptophyta</taxon>
        <taxon>Embryophyta</taxon>
        <taxon>Tracheophyta</taxon>
        <taxon>Spermatophyta</taxon>
        <taxon>Magnoliopsida</taxon>
        <taxon>eudicotyledons</taxon>
        <taxon>Gunneridae</taxon>
        <taxon>Pentapetalae</taxon>
        <taxon>asterids</taxon>
        <taxon>lamiids</taxon>
        <taxon>Solanales</taxon>
        <taxon>Solanaceae</taxon>
        <taxon>Solanoideae</taxon>
        <taxon>Hyoscyameae</taxon>
        <taxon>Anisodus</taxon>
    </lineage>
</organism>
<dbReference type="Pfam" id="PF01554">
    <property type="entry name" value="MatE"/>
    <property type="match status" value="1"/>
</dbReference>
<evidence type="ECO:0000256" key="2">
    <source>
        <dbReference type="SAM" id="Phobius"/>
    </source>
</evidence>
<gene>
    <name evidence="3" type="ORF">RND71_005192</name>
</gene>
<evidence type="ECO:0000313" key="4">
    <source>
        <dbReference type="Proteomes" id="UP001291623"/>
    </source>
</evidence>
<evidence type="ECO:0000313" key="3">
    <source>
        <dbReference type="EMBL" id="KAK4374515.1"/>
    </source>
</evidence>
<feature type="transmembrane region" description="Helical" evidence="2">
    <location>
        <begin position="253"/>
        <end position="275"/>
    </location>
</feature>
<dbReference type="InterPro" id="IPR002528">
    <property type="entry name" value="MATE_fam"/>
</dbReference>
<protein>
    <submittedName>
        <fullName evidence="3">Uncharacterized protein</fullName>
    </submittedName>
</protein>
<proteinExistence type="inferred from homology"/>
<dbReference type="PANTHER" id="PTHR11206">
    <property type="entry name" value="MULTIDRUG RESISTANCE PROTEIN"/>
    <property type="match status" value="1"/>
</dbReference>
<dbReference type="GO" id="GO:0015297">
    <property type="term" value="F:antiporter activity"/>
    <property type="evidence" value="ECO:0007669"/>
    <property type="project" value="InterPro"/>
</dbReference>
<name>A0AAE1VVB4_9SOLA</name>
<feature type="transmembrane region" description="Helical" evidence="2">
    <location>
        <begin position="281"/>
        <end position="302"/>
    </location>
</feature>
<dbReference type="Proteomes" id="UP001291623">
    <property type="component" value="Unassembled WGS sequence"/>
</dbReference>
<comment type="caution">
    <text evidence="3">The sequence shown here is derived from an EMBL/GenBank/DDBJ whole genome shotgun (WGS) entry which is preliminary data.</text>
</comment>
<dbReference type="EMBL" id="JAVYJV010000003">
    <property type="protein sequence ID" value="KAK4374515.1"/>
    <property type="molecule type" value="Genomic_DNA"/>
</dbReference>
<keyword evidence="2" id="KW-1133">Transmembrane helix</keyword>
<reference evidence="3" key="1">
    <citation type="submission" date="2023-12" db="EMBL/GenBank/DDBJ databases">
        <title>Genome assembly of Anisodus tanguticus.</title>
        <authorList>
            <person name="Wang Y.-J."/>
        </authorList>
    </citation>
    <scope>NUCLEOTIDE SEQUENCE</scope>
    <source>
        <strain evidence="3">KB-2021</strain>
        <tissue evidence="3">Leaf</tissue>
    </source>
</reference>
<dbReference type="AlphaFoldDB" id="A0AAE1VVB4"/>
<keyword evidence="2" id="KW-0812">Transmembrane</keyword>
<keyword evidence="2" id="KW-0472">Membrane</keyword>
<accession>A0AAE1VVB4</accession>
<comment type="similarity">
    <text evidence="1">Belongs to the multi antimicrobial extrusion (MATE) (TC 2.A.66.1) family.</text>
</comment>
<feature type="transmembrane region" description="Helical" evidence="2">
    <location>
        <begin position="178"/>
        <end position="200"/>
    </location>
</feature>
<evidence type="ECO:0000256" key="1">
    <source>
        <dbReference type="ARBA" id="ARBA00010199"/>
    </source>
</evidence>
<dbReference type="GO" id="GO:0042910">
    <property type="term" value="F:xenobiotic transmembrane transporter activity"/>
    <property type="evidence" value="ECO:0007669"/>
    <property type="project" value="InterPro"/>
</dbReference>
<sequence length="326" mass="35449">MGTQDHEYPLIAETGKLERKNRGRSDEILIEVKKLLVLAGPLMSVNFSLFALQVISVMFVGHLGELSLSGASMATSFASITGLSLLLRDLVLRNDGSVVRTSSKSEARDICSFYQVGLLKHANINLDILFHQKVDNFEKYFSLNTCWMVYMIPLGLSGATSVRVSNELGAGRPQAARLAACTAVFLVGTEGVVAAIILIWVRKLWGYCYSTEEEVVGYVAKMLVLIAGSHFLDGIQSVLSGTARGCGWQKIGAVVNLGAYYLFGIPAGVILAFVYHFGGKGLWLGITLALFAQALLLLIVTLRTNWEKEAKKAADRVTPVIEENAE</sequence>
<dbReference type="GO" id="GO:0016020">
    <property type="term" value="C:membrane"/>
    <property type="evidence" value="ECO:0007669"/>
    <property type="project" value="InterPro"/>
</dbReference>
<feature type="transmembrane region" description="Helical" evidence="2">
    <location>
        <begin position="66"/>
        <end position="87"/>
    </location>
</feature>